<name>A0A557RPU2_9RHOO</name>
<feature type="domain" description="Cytochrome c" evidence="8">
    <location>
        <begin position="137"/>
        <end position="218"/>
    </location>
</feature>
<organism evidence="9 10">
    <name type="scientific">Denitromonas halophila</name>
    <dbReference type="NCBI Taxonomy" id="1629404"/>
    <lineage>
        <taxon>Bacteria</taxon>
        <taxon>Pseudomonadati</taxon>
        <taxon>Pseudomonadota</taxon>
        <taxon>Betaproteobacteria</taxon>
        <taxon>Rhodocyclales</taxon>
        <taxon>Zoogloeaceae</taxon>
        <taxon>Denitromonas</taxon>
    </lineage>
</organism>
<dbReference type="Pfam" id="PF00034">
    <property type="entry name" value="Cytochrom_C"/>
    <property type="match status" value="2"/>
</dbReference>
<evidence type="ECO:0000256" key="6">
    <source>
        <dbReference type="PROSITE-ProRule" id="PRU00433"/>
    </source>
</evidence>
<keyword evidence="3 6" id="KW-0479">Metal-binding</keyword>
<sequence length="224" mass="25059">MVTRLFRSALLALCLPALAFADEPNLDNGREINGTCAACHGENGQGGKQGEYPRIAGQSAKFIEFTLKSFRARERINLPMFPYTQERELPDEDIRDIAAYLAAIELPTRPPKFKDTDDALTRLTAMQKVMLIPRVEGDIAAGKTLYEARCTTCHGDDARGKRIVPMLAGQYSNYLMRQMQSFQAGERPHDEETPGEGVLKGLKEAELQNMLAYFTTLQNIEDKQ</sequence>
<feature type="signal peptide" evidence="7">
    <location>
        <begin position="1"/>
        <end position="21"/>
    </location>
</feature>
<keyword evidence="1" id="KW-0813">Transport</keyword>
<dbReference type="GO" id="GO:0009055">
    <property type="term" value="F:electron transfer activity"/>
    <property type="evidence" value="ECO:0007669"/>
    <property type="project" value="InterPro"/>
</dbReference>
<keyword evidence="7" id="KW-0732">Signal</keyword>
<dbReference type="Proteomes" id="UP000318349">
    <property type="component" value="Unassembled WGS sequence"/>
</dbReference>
<evidence type="ECO:0000256" key="1">
    <source>
        <dbReference type="ARBA" id="ARBA00022448"/>
    </source>
</evidence>
<evidence type="ECO:0000256" key="7">
    <source>
        <dbReference type="SAM" id="SignalP"/>
    </source>
</evidence>
<dbReference type="EMBL" id="VMNI01000003">
    <property type="protein sequence ID" value="TVO79233.1"/>
    <property type="molecule type" value="Genomic_DNA"/>
</dbReference>
<dbReference type="GO" id="GO:0020037">
    <property type="term" value="F:heme binding"/>
    <property type="evidence" value="ECO:0007669"/>
    <property type="project" value="InterPro"/>
</dbReference>
<keyword evidence="5 6" id="KW-0408">Iron</keyword>
<dbReference type="InterPro" id="IPR036909">
    <property type="entry name" value="Cyt_c-like_dom_sf"/>
</dbReference>
<protein>
    <submittedName>
        <fullName evidence="9">C-type cytochrome</fullName>
    </submittedName>
</protein>
<evidence type="ECO:0000256" key="3">
    <source>
        <dbReference type="ARBA" id="ARBA00022723"/>
    </source>
</evidence>
<reference evidence="9 10" key="1">
    <citation type="submission" date="2019-07" db="EMBL/GenBank/DDBJ databases">
        <title>The pathways for chlorine oxyanion respiration interact through the shared metabolite chlorate.</title>
        <authorList>
            <person name="Barnum T.P."/>
            <person name="Cheng Y."/>
            <person name="Hill K.A."/>
            <person name="Lucas L.N."/>
            <person name="Carlson H.K."/>
            <person name="Coates J.D."/>
        </authorList>
    </citation>
    <scope>NUCLEOTIDE SEQUENCE [LARGE SCALE GENOMIC DNA]</scope>
    <source>
        <strain evidence="9 10">SFB-1</strain>
    </source>
</reference>
<evidence type="ECO:0000256" key="4">
    <source>
        <dbReference type="ARBA" id="ARBA00022982"/>
    </source>
</evidence>
<evidence type="ECO:0000256" key="2">
    <source>
        <dbReference type="ARBA" id="ARBA00022617"/>
    </source>
</evidence>
<evidence type="ECO:0000313" key="10">
    <source>
        <dbReference type="Proteomes" id="UP000318349"/>
    </source>
</evidence>
<dbReference type="Gene3D" id="1.10.760.10">
    <property type="entry name" value="Cytochrome c-like domain"/>
    <property type="match status" value="2"/>
</dbReference>
<evidence type="ECO:0000313" key="9">
    <source>
        <dbReference type="EMBL" id="TVO79233.1"/>
    </source>
</evidence>
<evidence type="ECO:0000259" key="8">
    <source>
        <dbReference type="PROSITE" id="PS51007"/>
    </source>
</evidence>
<dbReference type="AlphaFoldDB" id="A0A557RPU2"/>
<comment type="caution">
    <text evidence="9">The sequence shown here is derived from an EMBL/GenBank/DDBJ whole genome shotgun (WGS) entry which is preliminary data.</text>
</comment>
<dbReference type="PANTHER" id="PTHR33751:SF9">
    <property type="entry name" value="CYTOCHROME C4"/>
    <property type="match status" value="1"/>
</dbReference>
<dbReference type="SUPFAM" id="SSF46626">
    <property type="entry name" value="Cytochrome c"/>
    <property type="match status" value="2"/>
</dbReference>
<accession>A0A557RPU2</accession>
<keyword evidence="4" id="KW-0249">Electron transport</keyword>
<feature type="domain" description="Cytochrome c" evidence="8">
    <location>
        <begin position="24"/>
        <end position="105"/>
    </location>
</feature>
<dbReference type="InterPro" id="IPR009056">
    <property type="entry name" value="Cyt_c-like_dom"/>
</dbReference>
<dbReference type="InterPro" id="IPR050597">
    <property type="entry name" value="Cytochrome_c_Oxidase_Subunit"/>
</dbReference>
<dbReference type="GO" id="GO:0046872">
    <property type="term" value="F:metal ion binding"/>
    <property type="evidence" value="ECO:0007669"/>
    <property type="project" value="UniProtKB-KW"/>
</dbReference>
<dbReference type="PROSITE" id="PS51007">
    <property type="entry name" value="CYTC"/>
    <property type="match status" value="2"/>
</dbReference>
<keyword evidence="2 6" id="KW-0349">Heme</keyword>
<evidence type="ECO:0000256" key="5">
    <source>
        <dbReference type="ARBA" id="ARBA00023004"/>
    </source>
</evidence>
<gene>
    <name evidence="9" type="ORF">FHP89_03345</name>
</gene>
<dbReference type="PANTHER" id="PTHR33751">
    <property type="entry name" value="CBB3-TYPE CYTOCHROME C OXIDASE SUBUNIT FIXP"/>
    <property type="match status" value="1"/>
</dbReference>
<proteinExistence type="predicted"/>
<feature type="chain" id="PRO_5022141168" evidence="7">
    <location>
        <begin position="22"/>
        <end position="224"/>
    </location>
</feature>